<dbReference type="OrthoDB" id="3770142at2759"/>
<name>A0A136IQ99_9PEZI</name>
<reference evidence="3" key="1">
    <citation type="submission" date="2016-02" db="EMBL/GenBank/DDBJ databases">
        <title>Draft genome sequence of Microdochium bolleyi, a fungal endophyte of beachgrass.</title>
        <authorList>
            <consortium name="DOE Joint Genome Institute"/>
            <person name="David A.S."/>
            <person name="May G."/>
            <person name="Haridas S."/>
            <person name="Lim J."/>
            <person name="Wang M."/>
            <person name="Labutti K."/>
            <person name="Lipzen A."/>
            <person name="Barry K."/>
            <person name="Grigoriev I.V."/>
        </authorList>
    </citation>
    <scope>NUCLEOTIDE SEQUENCE [LARGE SCALE GENOMIC DNA]</scope>
    <source>
        <strain evidence="3">J235TASD1</strain>
    </source>
</reference>
<accession>A0A136IQ99</accession>
<keyword evidence="3" id="KW-1185">Reference proteome</keyword>
<keyword evidence="1" id="KW-0732">Signal</keyword>
<feature type="signal peptide" evidence="1">
    <location>
        <begin position="1"/>
        <end position="23"/>
    </location>
</feature>
<evidence type="ECO:0000313" key="2">
    <source>
        <dbReference type="EMBL" id="KXJ87084.1"/>
    </source>
</evidence>
<feature type="chain" id="PRO_5007292948" evidence="1">
    <location>
        <begin position="24"/>
        <end position="168"/>
    </location>
</feature>
<dbReference type="AlphaFoldDB" id="A0A136IQ99"/>
<evidence type="ECO:0000313" key="3">
    <source>
        <dbReference type="Proteomes" id="UP000070501"/>
    </source>
</evidence>
<evidence type="ECO:0000256" key="1">
    <source>
        <dbReference type="SAM" id="SignalP"/>
    </source>
</evidence>
<gene>
    <name evidence="2" type="ORF">Micbo1qcDRAFT_218326</name>
</gene>
<organism evidence="2 3">
    <name type="scientific">Microdochium bolleyi</name>
    <dbReference type="NCBI Taxonomy" id="196109"/>
    <lineage>
        <taxon>Eukaryota</taxon>
        <taxon>Fungi</taxon>
        <taxon>Dikarya</taxon>
        <taxon>Ascomycota</taxon>
        <taxon>Pezizomycotina</taxon>
        <taxon>Sordariomycetes</taxon>
        <taxon>Xylariomycetidae</taxon>
        <taxon>Xylariales</taxon>
        <taxon>Microdochiaceae</taxon>
        <taxon>Microdochium</taxon>
    </lineage>
</organism>
<dbReference type="InParanoid" id="A0A136IQ99"/>
<protein>
    <submittedName>
        <fullName evidence="2">Uncharacterized protein</fullName>
    </submittedName>
</protein>
<sequence length="168" mass="19025">MLSFAHIATTILAAASILGTAQANFDVYRVELFSGRRPAVMWQFWEAEAPKDCGAILKRQMYEELNNKGPWWAIFWGVHCTGSGCDKSLNPPGDIDQLRLKIKADPLLDWTLRKENGWSMMGNDGNKYGDCMPFPNGDVECPQPLGWNHLVLRRKFRCLTKFTADDLS</sequence>
<dbReference type="Proteomes" id="UP000070501">
    <property type="component" value="Unassembled WGS sequence"/>
</dbReference>
<dbReference type="EMBL" id="KQ964264">
    <property type="protein sequence ID" value="KXJ87084.1"/>
    <property type="molecule type" value="Genomic_DNA"/>
</dbReference>
<proteinExistence type="predicted"/>